<dbReference type="InterPro" id="IPR007560">
    <property type="entry name" value="Restrct_endonuc_IV_Mrr"/>
</dbReference>
<keyword evidence="1" id="KW-1133">Transmembrane helix</keyword>
<reference evidence="3 4" key="1">
    <citation type="journal article" date="2008" name="Int. J. Syst. Evol. Microbiol.">
        <title>Neptunomonas japonica sp. nov., an Osedax japonicus symbiont-like bacterium isolated from sediment adjacent to sperm whale carcasses off Kagoshima, Japan.</title>
        <authorList>
            <person name="Miyazaki M."/>
            <person name="Nogi Y."/>
            <person name="Fujiwara Y."/>
            <person name="Kawato M."/>
            <person name="Kubokawa K."/>
            <person name="Horikoshi K."/>
        </authorList>
    </citation>
    <scope>NUCLEOTIDE SEQUENCE [LARGE SCALE GENOMIC DNA]</scope>
    <source>
        <strain evidence="3 4">JAMM 1380</strain>
    </source>
</reference>
<evidence type="ECO:0000313" key="3">
    <source>
        <dbReference type="EMBL" id="BBB30423.1"/>
    </source>
</evidence>
<dbReference type="GO" id="GO:0009307">
    <property type="term" value="P:DNA restriction-modification system"/>
    <property type="evidence" value="ECO:0007669"/>
    <property type="project" value="InterPro"/>
</dbReference>
<sequence length="193" mass="21292">MKFKMAKGSLFAVLLRSTWWYSVLIGLFTLLISVAVTDAKYVILSISASMPFFLIGGYAGFKQWQQPSQKRVLEVSEQAKQMSAVSISEKIAANYIKSGYQSSAFNGKDADLELVRGHQKLLLCSKRFKAANTGIEPLKRLVAAGEAIEARGYLYLTLGEVSASAHNYAQENNIEIIESNRLAVLFDGKAKID</sequence>
<gene>
    <name evidence="3" type="ORF">NEJAP_2478</name>
</gene>
<keyword evidence="1" id="KW-0472">Membrane</keyword>
<organism evidence="3 4">
    <name type="scientific">Neptunomonas japonica JAMM 1380</name>
    <dbReference type="NCBI Taxonomy" id="1441457"/>
    <lineage>
        <taxon>Bacteria</taxon>
        <taxon>Pseudomonadati</taxon>
        <taxon>Pseudomonadota</taxon>
        <taxon>Gammaproteobacteria</taxon>
        <taxon>Oceanospirillales</taxon>
        <taxon>Oceanospirillaceae</taxon>
        <taxon>Neptunomonas</taxon>
    </lineage>
</organism>
<keyword evidence="3" id="KW-0540">Nuclease</keyword>
<dbReference type="AlphaFoldDB" id="A0A7R6PAX4"/>
<keyword evidence="3" id="KW-0255">Endonuclease</keyword>
<feature type="transmembrane region" description="Helical" evidence="1">
    <location>
        <begin position="41"/>
        <end position="61"/>
    </location>
</feature>
<dbReference type="RefSeq" id="WP_201347609.1">
    <property type="nucleotide sequence ID" value="NZ_AP014546.1"/>
</dbReference>
<keyword evidence="3" id="KW-0378">Hydrolase</keyword>
<dbReference type="EMBL" id="AP014546">
    <property type="protein sequence ID" value="BBB30423.1"/>
    <property type="molecule type" value="Genomic_DNA"/>
</dbReference>
<feature type="domain" description="Restriction endonuclease type IV Mrr" evidence="2">
    <location>
        <begin position="82"/>
        <end position="185"/>
    </location>
</feature>
<dbReference type="Proteomes" id="UP000595332">
    <property type="component" value="Chromosome"/>
</dbReference>
<accession>A0A7R6PAX4</accession>
<dbReference type="Pfam" id="PF04471">
    <property type="entry name" value="Mrr_cat"/>
    <property type="match status" value="1"/>
</dbReference>
<name>A0A7R6PAX4_9GAMM</name>
<dbReference type="GO" id="GO:0003677">
    <property type="term" value="F:DNA binding"/>
    <property type="evidence" value="ECO:0007669"/>
    <property type="project" value="InterPro"/>
</dbReference>
<dbReference type="GO" id="GO:0004519">
    <property type="term" value="F:endonuclease activity"/>
    <property type="evidence" value="ECO:0007669"/>
    <property type="project" value="UniProtKB-KW"/>
</dbReference>
<evidence type="ECO:0000256" key="1">
    <source>
        <dbReference type="SAM" id="Phobius"/>
    </source>
</evidence>
<dbReference type="KEGG" id="njp:NEJAP_2478"/>
<keyword evidence="4" id="KW-1185">Reference proteome</keyword>
<protein>
    <submittedName>
        <fullName evidence="3">Restriction endonuclease</fullName>
    </submittedName>
</protein>
<evidence type="ECO:0000259" key="2">
    <source>
        <dbReference type="Pfam" id="PF04471"/>
    </source>
</evidence>
<proteinExistence type="predicted"/>
<keyword evidence="1" id="KW-0812">Transmembrane</keyword>
<evidence type="ECO:0000313" key="4">
    <source>
        <dbReference type="Proteomes" id="UP000595332"/>
    </source>
</evidence>
<feature type="transmembrane region" description="Helical" evidence="1">
    <location>
        <begin position="12"/>
        <end position="35"/>
    </location>
</feature>